<dbReference type="InterPro" id="IPR011701">
    <property type="entry name" value="MFS"/>
</dbReference>
<evidence type="ECO:0000256" key="4">
    <source>
        <dbReference type="ARBA" id="ARBA00022692"/>
    </source>
</evidence>
<dbReference type="KEGG" id="bbe:BBR47_41240"/>
<protein>
    <submittedName>
        <fullName evidence="8">Hypothetical membrane protein</fullName>
    </submittedName>
</protein>
<evidence type="ECO:0000313" key="9">
    <source>
        <dbReference type="Proteomes" id="UP000001877"/>
    </source>
</evidence>
<feature type="transmembrane region" description="Helical" evidence="7">
    <location>
        <begin position="287"/>
        <end position="306"/>
    </location>
</feature>
<dbReference type="GO" id="GO:0005886">
    <property type="term" value="C:plasma membrane"/>
    <property type="evidence" value="ECO:0007669"/>
    <property type="project" value="UniProtKB-SubCell"/>
</dbReference>
<evidence type="ECO:0000256" key="2">
    <source>
        <dbReference type="ARBA" id="ARBA00022448"/>
    </source>
</evidence>
<keyword evidence="6 7" id="KW-0472">Membrane</keyword>
<dbReference type="AlphaFoldDB" id="C0ZHH7"/>
<dbReference type="EMBL" id="AP008955">
    <property type="protein sequence ID" value="BAH45101.1"/>
    <property type="molecule type" value="Genomic_DNA"/>
</dbReference>
<name>C0ZHH7_BREBN</name>
<keyword evidence="5 7" id="KW-1133">Transmembrane helix</keyword>
<feature type="transmembrane region" description="Helical" evidence="7">
    <location>
        <begin position="173"/>
        <end position="190"/>
    </location>
</feature>
<organism evidence="8 9">
    <name type="scientific">Brevibacillus brevis (strain 47 / JCM 6285 / NBRC 100599)</name>
    <dbReference type="NCBI Taxonomy" id="358681"/>
    <lineage>
        <taxon>Bacteria</taxon>
        <taxon>Bacillati</taxon>
        <taxon>Bacillota</taxon>
        <taxon>Bacilli</taxon>
        <taxon>Bacillales</taxon>
        <taxon>Paenibacillaceae</taxon>
        <taxon>Brevibacillus</taxon>
    </lineage>
</organism>
<dbReference type="PANTHER" id="PTHR43266:SF10">
    <property type="entry name" value="BACILYSIN EXPORTER BACE-RELATED"/>
    <property type="match status" value="1"/>
</dbReference>
<dbReference type="GO" id="GO:0022857">
    <property type="term" value="F:transmembrane transporter activity"/>
    <property type="evidence" value="ECO:0007669"/>
    <property type="project" value="InterPro"/>
</dbReference>
<feature type="transmembrane region" description="Helical" evidence="7">
    <location>
        <begin position="21"/>
        <end position="41"/>
    </location>
</feature>
<dbReference type="STRING" id="358681.BBR47_41240"/>
<feature type="transmembrane region" description="Helical" evidence="7">
    <location>
        <begin position="377"/>
        <end position="397"/>
    </location>
</feature>
<dbReference type="eggNOG" id="COG2814">
    <property type="taxonomic scope" value="Bacteria"/>
</dbReference>
<dbReference type="PANTHER" id="PTHR43266">
    <property type="entry name" value="MACROLIDE-EFFLUX PROTEIN"/>
    <property type="match status" value="1"/>
</dbReference>
<evidence type="ECO:0000256" key="5">
    <source>
        <dbReference type="ARBA" id="ARBA00022989"/>
    </source>
</evidence>
<dbReference type="Proteomes" id="UP000001877">
    <property type="component" value="Chromosome"/>
</dbReference>
<dbReference type="SUPFAM" id="SSF103473">
    <property type="entry name" value="MFS general substrate transporter"/>
    <property type="match status" value="1"/>
</dbReference>
<proteinExistence type="predicted"/>
<evidence type="ECO:0000256" key="1">
    <source>
        <dbReference type="ARBA" id="ARBA00004651"/>
    </source>
</evidence>
<feature type="transmembrane region" description="Helical" evidence="7">
    <location>
        <begin position="47"/>
        <end position="68"/>
    </location>
</feature>
<keyword evidence="3" id="KW-1003">Cell membrane</keyword>
<dbReference type="CDD" id="cd06173">
    <property type="entry name" value="MFS_MefA_like"/>
    <property type="match status" value="1"/>
</dbReference>
<feature type="transmembrane region" description="Helical" evidence="7">
    <location>
        <begin position="230"/>
        <end position="247"/>
    </location>
</feature>
<dbReference type="HOGENOM" id="CLU_034180_15_5_9"/>
<keyword evidence="4 7" id="KW-0812">Transmembrane</keyword>
<dbReference type="InterPro" id="IPR036259">
    <property type="entry name" value="MFS_trans_sf"/>
</dbReference>
<accession>C0ZHH7</accession>
<dbReference type="Gene3D" id="1.20.1250.20">
    <property type="entry name" value="MFS general substrate transporter like domains"/>
    <property type="match status" value="1"/>
</dbReference>
<evidence type="ECO:0000313" key="8">
    <source>
        <dbReference type="EMBL" id="BAH45101.1"/>
    </source>
</evidence>
<gene>
    <name evidence="8" type="ordered locus">BBR47_41240</name>
</gene>
<comment type="subcellular location">
    <subcellularLocation>
        <location evidence="1">Cell membrane</location>
        <topology evidence="1">Multi-pass membrane protein</topology>
    </subcellularLocation>
</comment>
<dbReference type="Pfam" id="PF07690">
    <property type="entry name" value="MFS_1"/>
    <property type="match status" value="1"/>
</dbReference>
<keyword evidence="9" id="KW-1185">Reference proteome</keyword>
<evidence type="ECO:0000256" key="6">
    <source>
        <dbReference type="ARBA" id="ARBA00023136"/>
    </source>
</evidence>
<evidence type="ECO:0000256" key="3">
    <source>
        <dbReference type="ARBA" id="ARBA00022475"/>
    </source>
</evidence>
<sequence length="411" mass="45211">MRGCIPVAILQHPVFRRLYTAHVVHIIGNEFTFIAVVGLLHDLSGSGLSFAAGTVFRMLPYVFASFFAGTLVESWDKRRVMIVVNLLRGILVSLFFFITSATYLWVAFLLLILVNICSAFFQPAMQVAIVQSVEEKDRLAANSLLQGTTSFLIIVCQGIAAVLVYLFSYRYNFLLDAACYLLSLFILLPLPHIANSVDSKAAAPFMERLKEGFRYIGKHREIGSVIGYQMAERVCGAYYIMLMYYVLTERGEGLYVFGLLDIPLGLGGVIAGIAVNKLSDSLSEKATWRVQGWALVAMGCSIIAVFHAKLLLGLAIAILFASTAQFSSSILSVTKLQRVSDPAYLARVFSIREMATMGSFSASCLILGFSAEQFGSAAVSVWLGLFGVAAGILWLWSRRKLQKDSSRTVMM</sequence>
<feature type="transmembrane region" description="Helical" evidence="7">
    <location>
        <begin position="253"/>
        <end position="275"/>
    </location>
</feature>
<feature type="transmembrane region" description="Helical" evidence="7">
    <location>
        <begin position="144"/>
        <end position="167"/>
    </location>
</feature>
<evidence type="ECO:0000256" key="7">
    <source>
        <dbReference type="SAM" id="Phobius"/>
    </source>
</evidence>
<feature type="transmembrane region" description="Helical" evidence="7">
    <location>
        <begin position="312"/>
        <end position="333"/>
    </location>
</feature>
<keyword evidence="2" id="KW-0813">Transport</keyword>
<reference evidence="8 9" key="1">
    <citation type="submission" date="2005-03" db="EMBL/GenBank/DDBJ databases">
        <title>Brevibacillus brevis strain 47, complete genome.</title>
        <authorList>
            <person name="Hosoyama A."/>
            <person name="Yamada R."/>
            <person name="Hongo Y."/>
            <person name="Terui Y."/>
            <person name="Ankai A."/>
            <person name="Masuyama W."/>
            <person name="Sekiguchi M."/>
            <person name="Takeda T."/>
            <person name="Asano K."/>
            <person name="Ohji S."/>
            <person name="Ichikawa N."/>
            <person name="Narita S."/>
            <person name="Aoki N."/>
            <person name="Miura H."/>
            <person name="Matsushita S."/>
            <person name="Sekigawa T."/>
            <person name="Yamagata H."/>
            <person name="Yoshikawa H."/>
            <person name="Udaka S."/>
            <person name="Tanikawa S."/>
            <person name="Fujita N."/>
        </authorList>
    </citation>
    <scope>NUCLEOTIDE SEQUENCE [LARGE SCALE GENOMIC DNA]</scope>
    <source>
        <strain evidence="9">47 / JCM 6285 / NBRC 100599</strain>
    </source>
</reference>